<comment type="caution">
    <text evidence="3">The sequence shown here is derived from an EMBL/GenBank/DDBJ whole genome shotgun (WGS) entry which is preliminary data.</text>
</comment>
<evidence type="ECO:0000256" key="1">
    <source>
        <dbReference type="SAM" id="Coils"/>
    </source>
</evidence>
<feature type="coiled-coil region" evidence="1">
    <location>
        <begin position="277"/>
        <end position="334"/>
    </location>
</feature>
<protein>
    <submittedName>
        <fullName evidence="3">Uncharacterized protein</fullName>
    </submittedName>
</protein>
<accession>A0AAV4C028</accession>
<evidence type="ECO:0000313" key="4">
    <source>
        <dbReference type="Proteomes" id="UP000735302"/>
    </source>
</evidence>
<dbReference type="Proteomes" id="UP000735302">
    <property type="component" value="Unassembled WGS sequence"/>
</dbReference>
<gene>
    <name evidence="3" type="ORF">PoB_005236900</name>
</gene>
<sequence>MSPLLVPPTVPSDVSRNTRLGSIVKRSTQSKLLVPPTIHSNHGAPALQMSDASQPGSNDIQRNIIVPPTISPRATPVSTSQSTTQAARQTPGVLCYADQPVDHDIPCPGNSSVTVLSEQHMEALLKNQGGTLIQDVVSIKASHDFDMNGNSNHVTSSPTALEEQDKFNNLILTISLRLNQQMLSLLNAETSFNIKAKTHEVIILTGVVYDYVISTYGENVIFSLFTNRTELKAMEDITYKNFSFLNVFKSNTNEDFPTQVLTYLKTTERIQNFYLHLLNTNKNMSKAKETIIEFEKDVDFHASQVLYANIDSAISRLESTFSEIRQNLQNISQLASPLSNETMERLDNEKQSRLITAMRSYVRLGSHYADILENTTDRSSEDSILNSRAQPEDLVHQVMTLVESNLQVMAKFLKDCSIIVGETQKNIEKIKNLDQPSKRKRRDVIGTSSVTCQKQGERINHGNYLSLCSSCIQTTMLNEDYFPRYITEKVCQPAKTTTFSGNQIPQQGCLYQPGSGES</sequence>
<feature type="region of interest" description="Disordered" evidence="2">
    <location>
        <begin position="1"/>
        <end position="20"/>
    </location>
</feature>
<feature type="region of interest" description="Disordered" evidence="2">
    <location>
        <begin position="35"/>
        <end position="60"/>
    </location>
</feature>
<evidence type="ECO:0000313" key="3">
    <source>
        <dbReference type="EMBL" id="GFO25864.1"/>
    </source>
</evidence>
<feature type="compositionally biased region" description="Polar residues" evidence="2">
    <location>
        <begin position="50"/>
        <end position="60"/>
    </location>
</feature>
<name>A0AAV4C028_9GAST</name>
<dbReference type="EMBL" id="BLXT01005777">
    <property type="protein sequence ID" value="GFO25864.1"/>
    <property type="molecule type" value="Genomic_DNA"/>
</dbReference>
<keyword evidence="4" id="KW-1185">Reference proteome</keyword>
<keyword evidence="1" id="KW-0175">Coiled coil</keyword>
<dbReference type="PANTHER" id="PTHR33995">
    <property type="entry name" value="PROTEIN CBG18546"/>
    <property type="match status" value="1"/>
</dbReference>
<reference evidence="3 4" key="1">
    <citation type="journal article" date="2021" name="Elife">
        <title>Chloroplast acquisition without the gene transfer in kleptoplastic sea slugs, Plakobranchus ocellatus.</title>
        <authorList>
            <person name="Maeda T."/>
            <person name="Takahashi S."/>
            <person name="Yoshida T."/>
            <person name="Shimamura S."/>
            <person name="Takaki Y."/>
            <person name="Nagai Y."/>
            <person name="Toyoda A."/>
            <person name="Suzuki Y."/>
            <person name="Arimoto A."/>
            <person name="Ishii H."/>
            <person name="Satoh N."/>
            <person name="Nishiyama T."/>
            <person name="Hasebe M."/>
            <person name="Maruyama T."/>
            <person name="Minagawa J."/>
            <person name="Obokata J."/>
            <person name="Shigenobu S."/>
        </authorList>
    </citation>
    <scope>NUCLEOTIDE SEQUENCE [LARGE SCALE GENOMIC DNA]</scope>
</reference>
<evidence type="ECO:0000256" key="2">
    <source>
        <dbReference type="SAM" id="MobiDB-lite"/>
    </source>
</evidence>
<proteinExistence type="predicted"/>
<organism evidence="3 4">
    <name type="scientific">Plakobranchus ocellatus</name>
    <dbReference type="NCBI Taxonomy" id="259542"/>
    <lineage>
        <taxon>Eukaryota</taxon>
        <taxon>Metazoa</taxon>
        <taxon>Spiralia</taxon>
        <taxon>Lophotrochozoa</taxon>
        <taxon>Mollusca</taxon>
        <taxon>Gastropoda</taxon>
        <taxon>Heterobranchia</taxon>
        <taxon>Euthyneura</taxon>
        <taxon>Panpulmonata</taxon>
        <taxon>Sacoglossa</taxon>
        <taxon>Placobranchoidea</taxon>
        <taxon>Plakobranchidae</taxon>
        <taxon>Plakobranchus</taxon>
    </lineage>
</organism>
<dbReference type="PANTHER" id="PTHR33995:SF7">
    <property type="entry name" value="BURSICON SUBUNIT ALPHA-RELATED"/>
    <property type="match status" value="1"/>
</dbReference>
<dbReference type="AlphaFoldDB" id="A0AAV4C028"/>
<feature type="compositionally biased region" description="Pro residues" evidence="2">
    <location>
        <begin position="1"/>
        <end position="10"/>
    </location>
</feature>